<keyword evidence="2" id="KW-0472">Membrane</keyword>
<name>A0A9P6EN94_9AGAR</name>
<feature type="compositionally biased region" description="Polar residues" evidence="1">
    <location>
        <begin position="23"/>
        <end position="35"/>
    </location>
</feature>
<dbReference type="GO" id="GO:0006487">
    <property type="term" value="P:protein N-linked glycosylation"/>
    <property type="evidence" value="ECO:0007669"/>
    <property type="project" value="TreeGrafter"/>
</dbReference>
<evidence type="ECO:0000256" key="2">
    <source>
        <dbReference type="SAM" id="Phobius"/>
    </source>
</evidence>
<evidence type="ECO:0000313" key="3">
    <source>
        <dbReference type="EMBL" id="KAF9532117.1"/>
    </source>
</evidence>
<dbReference type="Gene3D" id="3.40.50.11350">
    <property type="match status" value="1"/>
</dbReference>
<accession>A0A9P6EN94</accession>
<keyword evidence="2" id="KW-1133">Transmembrane helix</keyword>
<dbReference type="PANTHER" id="PTHR13132:SF29">
    <property type="entry name" value="ALPHA-(1,6)-FUCOSYLTRANSFERASE"/>
    <property type="match status" value="1"/>
</dbReference>
<feature type="transmembrane region" description="Helical" evidence="2">
    <location>
        <begin position="100"/>
        <end position="126"/>
    </location>
</feature>
<keyword evidence="4" id="KW-1185">Reference proteome</keyword>
<protein>
    <submittedName>
        <fullName evidence="3">Uncharacterized protein</fullName>
    </submittedName>
</protein>
<sequence length="571" mass="63508">MPRPRPLTNVSSAVPYQDEHQLTPRTPRSASGSRTSRLEQGFAKVQLTEANENEFDEDSTLQSAPLLASSSTAHFSAHPRGPTSAKDGRKDRKKPPAVELLSLAVSRIPLAIGIFASGILLILIVLSFTRPEVLHRYVGAKAPNATASANPKLASGSKPVHAAESEKNIHLISYENYTTFPLHPLQYAEECAKLHQGYMSHGDYWDISHMGPKDVQHSSDSTVCSSTITYMLSGLVGLSADLALMAQVAALAREQNRTFFIDDRYWDRGKWTDHFEDIRKTQPGPNPGCKPPPANELVACPRTARHWVVNSRTAVFHLGHEFSNHYEDPYAHNLNRLKPMFESAHTSLTTTIIPSSENKAQIELARKWLSSHLQDGSKKMHGLYIATHIRRGDRKTSSYQFADRKVPMKDYVEAVTTTWGRLHFDDIHPPVYLATDSPAAYRQFIALYQGPVFSLYDAPDSSLRSLASPAEYSRETFDQLELKERVIATRGMIVDLAIVGGLWAAESDLHPDAVICTISSNVCRLAPVGMGWENAFGHVDATGDIDITNVRWIDVDQKGQMIPVWEAFELF</sequence>
<gene>
    <name evidence="3" type="ORF">CPB83DRAFT_848377</name>
</gene>
<dbReference type="OrthoDB" id="2392789at2759"/>
<organism evidence="3 4">
    <name type="scientific">Crepidotus variabilis</name>
    <dbReference type="NCBI Taxonomy" id="179855"/>
    <lineage>
        <taxon>Eukaryota</taxon>
        <taxon>Fungi</taxon>
        <taxon>Dikarya</taxon>
        <taxon>Basidiomycota</taxon>
        <taxon>Agaricomycotina</taxon>
        <taxon>Agaricomycetes</taxon>
        <taxon>Agaricomycetidae</taxon>
        <taxon>Agaricales</taxon>
        <taxon>Agaricineae</taxon>
        <taxon>Crepidotaceae</taxon>
        <taxon>Crepidotus</taxon>
    </lineage>
</organism>
<dbReference type="GO" id="GO:0046921">
    <property type="term" value="F:alpha-(1-&gt;6)-fucosyltransferase activity"/>
    <property type="evidence" value="ECO:0007669"/>
    <property type="project" value="TreeGrafter"/>
</dbReference>
<evidence type="ECO:0000313" key="4">
    <source>
        <dbReference type="Proteomes" id="UP000807306"/>
    </source>
</evidence>
<dbReference type="EMBL" id="MU157833">
    <property type="protein sequence ID" value="KAF9532117.1"/>
    <property type="molecule type" value="Genomic_DNA"/>
</dbReference>
<feature type="compositionally biased region" description="Polar residues" evidence="1">
    <location>
        <begin position="60"/>
        <end position="74"/>
    </location>
</feature>
<comment type="caution">
    <text evidence="3">The sequence shown here is derived from an EMBL/GenBank/DDBJ whole genome shotgun (WGS) entry which is preliminary data.</text>
</comment>
<dbReference type="Proteomes" id="UP000807306">
    <property type="component" value="Unassembled WGS sequence"/>
</dbReference>
<reference evidence="3" key="1">
    <citation type="submission" date="2020-11" db="EMBL/GenBank/DDBJ databases">
        <authorList>
            <consortium name="DOE Joint Genome Institute"/>
            <person name="Ahrendt S."/>
            <person name="Riley R."/>
            <person name="Andreopoulos W."/>
            <person name="Labutti K."/>
            <person name="Pangilinan J."/>
            <person name="Ruiz-Duenas F.J."/>
            <person name="Barrasa J.M."/>
            <person name="Sanchez-Garcia M."/>
            <person name="Camarero S."/>
            <person name="Miyauchi S."/>
            <person name="Serrano A."/>
            <person name="Linde D."/>
            <person name="Babiker R."/>
            <person name="Drula E."/>
            <person name="Ayuso-Fernandez I."/>
            <person name="Pacheco R."/>
            <person name="Padilla G."/>
            <person name="Ferreira P."/>
            <person name="Barriuso J."/>
            <person name="Kellner H."/>
            <person name="Castanera R."/>
            <person name="Alfaro M."/>
            <person name="Ramirez L."/>
            <person name="Pisabarro A.G."/>
            <person name="Kuo A."/>
            <person name="Tritt A."/>
            <person name="Lipzen A."/>
            <person name="He G."/>
            <person name="Yan M."/>
            <person name="Ng V."/>
            <person name="Cullen D."/>
            <person name="Martin F."/>
            <person name="Rosso M.-N."/>
            <person name="Henrissat B."/>
            <person name="Hibbett D."/>
            <person name="Martinez A.T."/>
            <person name="Grigoriev I.V."/>
        </authorList>
    </citation>
    <scope>NUCLEOTIDE SEQUENCE</scope>
    <source>
        <strain evidence="3">CBS 506.95</strain>
    </source>
</reference>
<proteinExistence type="predicted"/>
<dbReference type="AlphaFoldDB" id="A0A9P6EN94"/>
<keyword evidence="2" id="KW-0812">Transmembrane</keyword>
<dbReference type="PANTHER" id="PTHR13132">
    <property type="entry name" value="ALPHA- 1,6 -FUCOSYLTRANSFERASE"/>
    <property type="match status" value="1"/>
</dbReference>
<feature type="region of interest" description="Disordered" evidence="1">
    <location>
        <begin position="1"/>
        <end position="93"/>
    </location>
</feature>
<evidence type="ECO:0000256" key="1">
    <source>
        <dbReference type="SAM" id="MobiDB-lite"/>
    </source>
</evidence>